<reference evidence="1 2" key="1">
    <citation type="journal article" date="2024" name="G3 (Bethesda)">
        <title>Genome assembly of Hibiscus sabdariffa L. provides insights into metabolisms of medicinal natural products.</title>
        <authorList>
            <person name="Kim T."/>
        </authorList>
    </citation>
    <scope>NUCLEOTIDE SEQUENCE [LARGE SCALE GENOMIC DNA]</scope>
    <source>
        <strain evidence="1">TK-2024</strain>
        <tissue evidence="1">Old leaves</tissue>
    </source>
</reference>
<gene>
    <name evidence="1" type="ORF">V6N11_027368</name>
</gene>
<evidence type="ECO:0000313" key="1">
    <source>
        <dbReference type="EMBL" id="KAK8987622.1"/>
    </source>
</evidence>
<dbReference type="Proteomes" id="UP001396334">
    <property type="component" value="Unassembled WGS sequence"/>
</dbReference>
<evidence type="ECO:0000313" key="2">
    <source>
        <dbReference type="Proteomes" id="UP001396334"/>
    </source>
</evidence>
<keyword evidence="2" id="KW-1185">Reference proteome</keyword>
<name>A0ABR2PGP5_9ROSI</name>
<dbReference type="EMBL" id="JBBPBN010000060">
    <property type="protein sequence ID" value="KAK8987622.1"/>
    <property type="molecule type" value="Genomic_DNA"/>
</dbReference>
<sequence>MTQVDEETIDAMVNDMVQQTHKSLIKKWHVNLSFDSIFGSCISVITSQDDHAGSIMVLFYAIFELLAWPVSGYTEFVVEVLVVGDSFFGIELGDSMAYVTAGNNFIEVLIGVVI</sequence>
<proteinExistence type="predicted"/>
<organism evidence="1 2">
    <name type="scientific">Hibiscus sabdariffa</name>
    <name type="common">roselle</name>
    <dbReference type="NCBI Taxonomy" id="183260"/>
    <lineage>
        <taxon>Eukaryota</taxon>
        <taxon>Viridiplantae</taxon>
        <taxon>Streptophyta</taxon>
        <taxon>Embryophyta</taxon>
        <taxon>Tracheophyta</taxon>
        <taxon>Spermatophyta</taxon>
        <taxon>Magnoliopsida</taxon>
        <taxon>eudicotyledons</taxon>
        <taxon>Gunneridae</taxon>
        <taxon>Pentapetalae</taxon>
        <taxon>rosids</taxon>
        <taxon>malvids</taxon>
        <taxon>Malvales</taxon>
        <taxon>Malvaceae</taxon>
        <taxon>Malvoideae</taxon>
        <taxon>Hibiscus</taxon>
    </lineage>
</organism>
<comment type="caution">
    <text evidence="1">The sequence shown here is derived from an EMBL/GenBank/DDBJ whole genome shotgun (WGS) entry which is preliminary data.</text>
</comment>
<accession>A0ABR2PGP5</accession>
<protein>
    <recommendedName>
        <fullName evidence="3">Sodium/calcium exchanger membrane region domain-containing protein</fullName>
    </recommendedName>
</protein>
<evidence type="ECO:0008006" key="3">
    <source>
        <dbReference type="Google" id="ProtNLM"/>
    </source>
</evidence>